<organism evidence="7 8">
    <name type="scientific">Cafeteria roenbergensis</name>
    <name type="common">Marine flagellate</name>
    <dbReference type="NCBI Taxonomy" id="33653"/>
    <lineage>
        <taxon>Eukaryota</taxon>
        <taxon>Sar</taxon>
        <taxon>Stramenopiles</taxon>
        <taxon>Bigyra</taxon>
        <taxon>Opalozoa</taxon>
        <taxon>Bicosoecida</taxon>
        <taxon>Cafeteriaceae</taxon>
        <taxon>Cafeteria</taxon>
    </lineage>
</organism>
<evidence type="ECO:0000256" key="4">
    <source>
        <dbReference type="ARBA" id="ARBA00022801"/>
    </source>
</evidence>
<dbReference type="GO" id="GO:0008239">
    <property type="term" value="F:dipeptidyl-peptidase activity"/>
    <property type="evidence" value="ECO:0007669"/>
    <property type="project" value="TreeGrafter"/>
</dbReference>
<accession>A0A5A8CCC4</accession>
<evidence type="ECO:0000256" key="6">
    <source>
        <dbReference type="SAM" id="MobiDB-lite"/>
    </source>
</evidence>
<keyword evidence="3" id="KW-0732">Signal</keyword>
<dbReference type="AlphaFoldDB" id="A0A5A8CCC4"/>
<name>A0A5A8CCC4_CAFRO</name>
<comment type="similarity">
    <text evidence="1">Belongs to the peptidase S28 family.</text>
</comment>
<dbReference type="Pfam" id="PF03357">
    <property type="entry name" value="Snf7"/>
    <property type="match status" value="1"/>
</dbReference>
<dbReference type="Pfam" id="PF05577">
    <property type="entry name" value="Peptidase_S28"/>
    <property type="match status" value="1"/>
</dbReference>
<keyword evidence="4" id="KW-0378">Hydrolase</keyword>
<proteinExistence type="inferred from homology"/>
<keyword evidence="5" id="KW-0325">Glycoprotein</keyword>
<feature type="compositionally biased region" description="Gly residues" evidence="6">
    <location>
        <begin position="698"/>
        <end position="721"/>
    </location>
</feature>
<evidence type="ECO:0000256" key="5">
    <source>
        <dbReference type="ARBA" id="ARBA00023180"/>
    </source>
</evidence>
<dbReference type="PANTHER" id="PTHR11010:SF11">
    <property type="entry name" value="THYMUS-SPECIFIC SERINE PROTEASE"/>
    <property type="match status" value="1"/>
</dbReference>
<reference evidence="7 8" key="1">
    <citation type="submission" date="2019-07" db="EMBL/GenBank/DDBJ databases">
        <title>Genomes of Cafeteria roenbergensis.</title>
        <authorList>
            <person name="Fischer M.G."/>
            <person name="Hackl T."/>
            <person name="Roman M."/>
        </authorList>
    </citation>
    <scope>NUCLEOTIDE SEQUENCE [LARGE SCALE GENOMIC DNA]</scope>
    <source>
        <strain evidence="7 8">BVI</strain>
    </source>
</reference>
<evidence type="ECO:0000256" key="3">
    <source>
        <dbReference type="ARBA" id="ARBA00022729"/>
    </source>
</evidence>
<dbReference type="InterPro" id="IPR042269">
    <property type="entry name" value="Ser_carbopepase_S28_SKS"/>
</dbReference>
<dbReference type="PANTHER" id="PTHR11010">
    <property type="entry name" value="PROTEASE S28 PRO-X CARBOXYPEPTIDASE-RELATED"/>
    <property type="match status" value="1"/>
</dbReference>
<dbReference type="GO" id="GO:0007034">
    <property type="term" value="P:vacuolar transport"/>
    <property type="evidence" value="ECO:0007669"/>
    <property type="project" value="InterPro"/>
</dbReference>
<protein>
    <submittedName>
        <fullName evidence="7">Uncharacterized protein</fullName>
    </submittedName>
</protein>
<keyword evidence="8" id="KW-1185">Reference proteome</keyword>
<dbReference type="InterPro" id="IPR029058">
    <property type="entry name" value="AB_hydrolase_fold"/>
</dbReference>
<dbReference type="GO" id="GO:0006508">
    <property type="term" value="P:proteolysis"/>
    <property type="evidence" value="ECO:0007669"/>
    <property type="project" value="UniProtKB-KW"/>
</dbReference>
<dbReference type="Proteomes" id="UP000323011">
    <property type="component" value="Unassembled WGS sequence"/>
</dbReference>
<dbReference type="GO" id="GO:0070008">
    <property type="term" value="F:serine-type exopeptidase activity"/>
    <property type="evidence" value="ECO:0007669"/>
    <property type="project" value="InterPro"/>
</dbReference>
<feature type="region of interest" description="Disordered" evidence="6">
    <location>
        <begin position="671"/>
        <end position="736"/>
    </location>
</feature>
<dbReference type="InterPro" id="IPR008758">
    <property type="entry name" value="Peptidase_S28"/>
</dbReference>
<dbReference type="Gene3D" id="3.40.50.1820">
    <property type="entry name" value="alpha/beta hydrolase"/>
    <property type="match status" value="1"/>
</dbReference>
<evidence type="ECO:0000256" key="2">
    <source>
        <dbReference type="ARBA" id="ARBA00022670"/>
    </source>
</evidence>
<feature type="compositionally biased region" description="Low complexity" evidence="6">
    <location>
        <begin position="671"/>
        <end position="689"/>
    </location>
</feature>
<dbReference type="Gene3D" id="1.20.120.980">
    <property type="entry name" value="Serine carboxypeptidase S28, SKS domain"/>
    <property type="match status" value="1"/>
</dbReference>
<sequence>MLEERQAAAASLGGMLRLPQTQYFTQKTDHFDWTTETWQQRYWVNATFCADFNKGCPIFLYIGGEASESAYSAVAGEHVELAAQNGAYLATLEHRFYGGSLPKPDLTVDSLRLLSSQQALADLSAFVQALRVQTGLTDAKTSPLVTFGGSYPGALSAWARLKYPHVVHAAVSTSSPVRAEVDYYGYCEVVADALLSPIAGGSQKCYDATRAAFSQMHDRLNGSPQALAALSKQLHSCKPIQATENDRFAAMSAWAGEVMGLVQYNRLVLPKDSPRLNVERYCQNMTAAAKGEELASLATLLTASSSSCMQNTWAEQMVELDNTQADPQASGVGIRQWVWQTATQFAYYQGCNTQGSCPFAADMDIAGFGRQTEEAFGVPLQQTREAVEFTEGYYGSNTTAADRTFFVNGGLDPWHVLSVQRDLPQWGDVRSVVIDGTSHCRQMSPSSPTDPKQVVEAREKVAQAISEWLALALALQAANSRQAALGHSTREAGLPVMSTKAMETTLFNMKFTAKSMERKAKKLAKDETKALRKVEECIGRDDVESARVFAQTATQAKNEARSLIRLSARLSAVASRVDSALRMKQLTAAMSSVTRGMETVLGSMDASKISKMMDKFESQFETLDVRASFMGDAIDSATGSTAPAEEIDEVIARVAAAKAIELKGQFAEIPSHAKPTASASTAPAAALPAGMPPPPSGGPGAGGDSGAGGTAASGTSGGGGRSVADDLQARLDALRG</sequence>
<dbReference type="GO" id="GO:0005764">
    <property type="term" value="C:lysosome"/>
    <property type="evidence" value="ECO:0007669"/>
    <property type="project" value="TreeGrafter"/>
</dbReference>
<evidence type="ECO:0000313" key="8">
    <source>
        <dbReference type="Proteomes" id="UP000323011"/>
    </source>
</evidence>
<dbReference type="SUPFAM" id="SSF53474">
    <property type="entry name" value="alpha/beta-Hydrolases"/>
    <property type="match status" value="1"/>
</dbReference>
<evidence type="ECO:0000313" key="7">
    <source>
        <dbReference type="EMBL" id="KAA0150287.1"/>
    </source>
</evidence>
<dbReference type="EMBL" id="VLTN01000035">
    <property type="protein sequence ID" value="KAA0150287.1"/>
    <property type="molecule type" value="Genomic_DNA"/>
</dbReference>
<feature type="compositionally biased region" description="Basic and acidic residues" evidence="6">
    <location>
        <begin position="723"/>
        <end position="736"/>
    </location>
</feature>
<comment type="caution">
    <text evidence="7">The sequence shown here is derived from an EMBL/GenBank/DDBJ whole genome shotgun (WGS) entry which is preliminary data.</text>
</comment>
<keyword evidence="2" id="KW-0645">Protease</keyword>
<dbReference type="InterPro" id="IPR005024">
    <property type="entry name" value="Snf7_fam"/>
</dbReference>
<dbReference type="GO" id="GO:0005768">
    <property type="term" value="C:endosome"/>
    <property type="evidence" value="ECO:0007669"/>
    <property type="project" value="TreeGrafter"/>
</dbReference>
<dbReference type="Gene3D" id="6.10.140.1230">
    <property type="match status" value="1"/>
</dbReference>
<gene>
    <name evidence="7" type="ORF">FNF29_05300</name>
</gene>
<evidence type="ECO:0000256" key="1">
    <source>
        <dbReference type="ARBA" id="ARBA00011079"/>
    </source>
</evidence>